<organism evidence="10 11">
    <name type="scientific">Corynebacterium nuruki</name>
    <dbReference type="NCBI Taxonomy" id="1032851"/>
    <lineage>
        <taxon>Bacteria</taxon>
        <taxon>Bacillati</taxon>
        <taxon>Actinomycetota</taxon>
        <taxon>Actinomycetes</taxon>
        <taxon>Mycobacteriales</taxon>
        <taxon>Corynebacteriaceae</taxon>
        <taxon>Corynebacterium</taxon>
    </lineage>
</organism>
<dbReference type="Pfam" id="PF03734">
    <property type="entry name" value="YkuD"/>
    <property type="match status" value="1"/>
</dbReference>
<evidence type="ECO:0000313" key="11">
    <source>
        <dbReference type="Proteomes" id="UP000261739"/>
    </source>
</evidence>
<dbReference type="Proteomes" id="UP000261739">
    <property type="component" value="Unassembled WGS sequence"/>
</dbReference>
<dbReference type="STRING" id="863239.GCA_000213935_01777"/>
<keyword evidence="2" id="KW-0808">Transferase</keyword>
<feature type="chain" id="PRO_5017736501" evidence="8">
    <location>
        <begin position="46"/>
        <end position="253"/>
    </location>
</feature>
<evidence type="ECO:0000313" key="10">
    <source>
        <dbReference type="EMBL" id="HCT15498.1"/>
    </source>
</evidence>
<feature type="active site" description="Nucleophile" evidence="6">
    <location>
        <position position="229"/>
    </location>
</feature>
<dbReference type="GO" id="GO:0008360">
    <property type="term" value="P:regulation of cell shape"/>
    <property type="evidence" value="ECO:0007669"/>
    <property type="project" value="UniProtKB-UniRule"/>
</dbReference>
<name>A0A3D4T1V2_9CORY</name>
<evidence type="ECO:0000256" key="1">
    <source>
        <dbReference type="ARBA" id="ARBA00004752"/>
    </source>
</evidence>
<dbReference type="InterPro" id="IPR005490">
    <property type="entry name" value="LD_TPept_cat_dom"/>
</dbReference>
<comment type="pathway">
    <text evidence="1 6">Cell wall biogenesis; peptidoglycan biosynthesis.</text>
</comment>
<dbReference type="GO" id="GO:0071555">
    <property type="term" value="P:cell wall organization"/>
    <property type="evidence" value="ECO:0007669"/>
    <property type="project" value="UniProtKB-UniRule"/>
</dbReference>
<dbReference type="PANTHER" id="PTHR30582">
    <property type="entry name" value="L,D-TRANSPEPTIDASE"/>
    <property type="match status" value="1"/>
</dbReference>
<evidence type="ECO:0000256" key="5">
    <source>
        <dbReference type="ARBA" id="ARBA00023316"/>
    </source>
</evidence>
<dbReference type="GO" id="GO:0005576">
    <property type="term" value="C:extracellular region"/>
    <property type="evidence" value="ECO:0007669"/>
    <property type="project" value="TreeGrafter"/>
</dbReference>
<dbReference type="InterPro" id="IPR050979">
    <property type="entry name" value="LD-transpeptidase"/>
</dbReference>
<feature type="signal peptide" evidence="8">
    <location>
        <begin position="1"/>
        <end position="45"/>
    </location>
</feature>
<reference evidence="10 11" key="1">
    <citation type="journal article" date="2018" name="Nat. Biotechnol.">
        <title>A standardized bacterial taxonomy based on genome phylogeny substantially revises the tree of life.</title>
        <authorList>
            <person name="Parks D.H."/>
            <person name="Chuvochina M."/>
            <person name="Waite D.W."/>
            <person name="Rinke C."/>
            <person name="Skarshewski A."/>
            <person name="Chaumeil P.A."/>
            <person name="Hugenholtz P."/>
        </authorList>
    </citation>
    <scope>NUCLEOTIDE SEQUENCE [LARGE SCALE GENOMIC DNA]</scope>
    <source>
        <strain evidence="10">UBA11247</strain>
    </source>
</reference>
<evidence type="ECO:0000256" key="2">
    <source>
        <dbReference type="ARBA" id="ARBA00022679"/>
    </source>
</evidence>
<accession>A0A3D4T1V2</accession>
<dbReference type="EMBL" id="DQID01000307">
    <property type="protein sequence ID" value="HCT15498.1"/>
    <property type="molecule type" value="Genomic_DNA"/>
</dbReference>
<evidence type="ECO:0000256" key="4">
    <source>
        <dbReference type="ARBA" id="ARBA00022984"/>
    </source>
</evidence>
<sequence length="253" mass="26983">MNMHTTIKYRGRHRAASTSRTRRHLAVAGVSAAALAGLGAPAAMADESQPQIPSEAEIQQMVHDGALDAHDAALLRSGEVPEQYRDQFEQGVTDLTNAVAPGALQQRADEKAAAEQAAAEAAAAQAAQDAFSNTTDTPCPASAKACVDLDGQRTWLQSDGKAYYGPVAISSGRPGPDTETPRGSFVVTYKVKDEISHEFNDAPMPNSVYFTWSGHAFHADDTNVPSAGCIHLAYGDSEEFFDQLQPGDEVFIY</sequence>
<dbReference type="GO" id="GO:0071972">
    <property type="term" value="F:peptidoglycan L,D-transpeptidase activity"/>
    <property type="evidence" value="ECO:0007669"/>
    <property type="project" value="TreeGrafter"/>
</dbReference>
<dbReference type="Gene3D" id="2.40.440.10">
    <property type="entry name" value="L,D-transpeptidase catalytic domain-like"/>
    <property type="match status" value="1"/>
</dbReference>
<feature type="domain" description="L,D-TPase catalytic" evidence="9">
    <location>
        <begin position="143"/>
        <end position="253"/>
    </location>
</feature>
<feature type="active site" description="Proton donor/acceptor" evidence="6">
    <location>
        <position position="218"/>
    </location>
</feature>
<protein>
    <submittedName>
        <fullName evidence="10">L,D-transpeptidase</fullName>
    </submittedName>
</protein>
<keyword evidence="3 6" id="KW-0133">Cell shape</keyword>
<keyword evidence="8" id="KW-0732">Signal</keyword>
<feature type="compositionally biased region" description="Basic residues" evidence="7">
    <location>
        <begin position="7"/>
        <end position="21"/>
    </location>
</feature>
<dbReference type="PANTHER" id="PTHR30582:SF33">
    <property type="entry name" value="EXPORTED PROTEIN"/>
    <property type="match status" value="1"/>
</dbReference>
<dbReference type="UniPathway" id="UPA00219"/>
<comment type="caution">
    <text evidence="10">The sequence shown here is derived from an EMBL/GenBank/DDBJ whole genome shotgun (WGS) entry which is preliminary data.</text>
</comment>
<dbReference type="GO" id="GO:0018104">
    <property type="term" value="P:peptidoglycan-protein cross-linking"/>
    <property type="evidence" value="ECO:0007669"/>
    <property type="project" value="TreeGrafter"/>
</dbReference>
<dbReference type="GO" id="GO:0016740">
    <property type="term" value="F:transferase activity"/>
    <property type="evidence" value="ECO:0007669"/>
    <property type="project" value="UniProtKB-KW"/>
</dbReference>
<keyword evidence="5 6" id="KW-0961">Cell wall biogenesis/degradation</keyword>
<evidence type="ECO:0000259" key="9">
    <source>
        <dbReference type="PROSITE" id="PS52029"/>
    </source>
</evidence>
<dbReference type="CDD" id="cd16913">
    <property type="entry name" value="YkuD_like"/>
    <property type="match status" value="1"/>
</dbReference>
<keyword evidence="4 6" id="KW-0573">Peptidoglycan synthesis</keyword>
<dbReference type="PROSITE" id="PS52029">
    <property type="entry name" value="LD_TPASE"/>
    <property type="match status" value="1"/>
</dbReference>
<evidence type="ECO:0000256" key="6">
    <source>
        <dbReference type="PROSITE-ProRule" id="PRU01373"/>
    </source>
</evidence>
<gene>
    <name evidence="10" type="ORF">DIW82_12155</name>
</gene>
<evidence type="ECO:0000256" key="3">
    <source>
        <dbReference type="ARBA" id="ARBA00022960"/>
    </source>
</evidence>
<evidence type="ECO:0000256" key="7">
    <source>
        <dbReference type="SAM" id="MobiDB-lite"/>
    </source>
</evidence>
<proteinExistence type="predicted"/>
<dbReference type="InterPro" id="IPR038063">
    <property type="entry name" value="Transpep_catalytic_dom"/>
</dbReference>
<feature type="region of interest" description="Disordered" evidence="7">
    <location>
        <begin position="1"/>
        <end position="21"/>
    </location>
</feature>
<dbReference type="AlphaFoldDB" id="A0A3D4T1V2"/>
<evidence type="ECO:0000256" key="8">
    <source>
        <dbReference type="SAM" id="SignalP"/>
    </source>
</evidence>
<dbReference type="SUPFAM" id="SSF141523">
    <property type="entry name" value="L,D-transpeptidase catalytic domain-like"/>
    <property type="match status" value="1"/>
</dbReference>